<proteinExistence type="predicted"/>
<keyword evidence="1" id="KW-0677">Repeat</keyword>
<evidence type="ECO:0000256" key="1">
    <source>
        <dbReference type="ARBA" id="ARBA00022737"/>
    </source>
</evidence>
<dbReference type="RefSeq" id="WP_168803940.1">
    <property type="nucleotide sequence ID" value="NZ_CP051205.1"/>
</dbReference>
<protein>
    <submittedName>
        <fullName evidence="5">Tetratricopeptide repeat protein</fullName>
    </submittedName>
</protein>
<evidence type="ECO:0000256" key="3">
    <source>
        <dbReference type="PROSITE-ProRule" id="PRU00339"/>
    </source>
</evidence>
<feature type="repeat" description="TPR" evidence="3">
    <location>
        <begin position="96"/>
        <end position="129"/>
    </location>
</feature>
<evidence type="ECO:0000313" key="5">
    <source>
        <dbReference type="EMBL" id="QJB31682.1"/>
    </source>
</evidence>
<evidence type="ECO:0000256" key="2">
    <source>
        <dbReference type="ARBA" id="ARBA00022803"/>
    </source>
</evidence>
<feature type="chain" id="PRO_5042082427" evidence="4">
    <location>
        <begin position="22"/>
        <end position="371"/>
    </location>
</feature>
<organism evidence="5 6">
    <name type="scientific">Chitinophaga oryzae</name>
    <dbReference type="NCBI Taxonomy" id="2725414"/>
    <lineage>
        <taxon>Bacteria</taxon>
        <taxon>Pseudomonadati</taxon>
        <taxon>Bacteroidota</taxon>
        <taxon>Chitinophagia</taxon>
        <taxon>Chitinophagales</taxon>
        <taxon>Chitinophagaceae</taxon>
        <taxon>Chitinophaga</taxon>
    </lineage>
</organism>
<dbReference type="Proteomes" id="UP000502421">
    <property type="component" value="Chromosome"/>
</dbReference>
<dbReference type="KEGG" id="coy:HF329_10300"/>
<evidence type="ECO:0000256" key="4">
    <source>
        <dbReference type="SAM" id="SignalP"/>
    </source>
</evidence>
<dbReference type="InterPro" id="IPR019734">
    <property type="entry name" value="TPR_rpt"/>
</dbReference>
<accession>A0AAE7D6V3</accession>
<dbReference type="Pfam" id="PF07719">
    <property type="entry name" value="TPR_2"/>
    <property type="match status" value="1"/>
</dbReference>
<keyword evidence="2 3" id="KW-0802">TPR repeat</keyword>
<dbReference type="EMBL" id="CP051205">
    <property type="protein sequence ID" value="QJB31682.1"/>
    <property type="molecule type" value="Genomic_DNA"/>
</dbReference>
<dbReference type="SMART" id="SM00028">
    <property type="entry name" value="TPR"/>
    <property type="match status" value="4"/>
</dbReference>
<dbReference type="Gene3D" id="1.25.40.10">
    <property type="entry name" value="Tetratricopeptide repeat domain"/>
    <property type="match status" value="1"/>
</dbReference>
<dbReference type="SUPFAM" id="SSF48452">
    <property type="entry name" value="TPR-like"/>
    <property type="match status" value="1"/>
</dbReference>
<dbReference type="PROSITE" id="PS50005">
    <property type="entry name" value="TPR"/>
    <property type="match status" value="1"/>
</dbReference>
<dbReference type="InterPro" id="IPR013105">
    <property type="entry name" value="TPR_2"/>
</dbReference>
<dbReference type="InterPro" id="IPR011990">
    <property type="entry name" value="TPR-like_helical_dom_sf"/>
</dbReference>
<feature type="signal peptide" evidence="4">
    <location>
        <begin position="1"/>
        <end position="21"/>
    </location>
</feature>
<sequence>MRLSLLQLPLALLLVSGGAYAQQDSLLAREKAIAAIKLMDGGEPDKSIPLLEEAAKLDPESLDYPYEMAYARYLMKDYGKSVDILRKLTRRDDANDRVYQLLGNSYDMAGQKEKAIETYEKGLKLFPASGNLYLERGVVEVMKEDFNKALAYFEAGIAAAPMYPSNYYWAAKIFGNYTQEEVWGMIYGEIFLNLERNTRRTVEISKMLYLTYKSEIKIAGDSASVSFSKNNVINVSYDPKGGPEALAAQLKNLKMPYGGAVYEPNLAIAVAGEKIINLQTLNNIRSRFLELYQQKFRSMTKVPVVLFDYQQQVKEAGLLEPYNYWILGYGQEQDFTDWRAANGELFNRFLEWVKDHRLAISEETRFYRARY</sequence>
<gene>
    <name evidence="5" type="ORF">HF329_10300</name>
</gene>
<name>A0AAE7D6V3_9BACT</name>
<dbReference type="AlphaFoldDB" id="A0AAE7D6V3"/>
<evidence type="ECO:0000313" key="6">
    <source>
        <dbReference type="Proteomes" id="UP000502421"/>
    </source>
</evidence>
<keyword evidence="4" id="KW-0732">Signal</keyword>
<reference evidence="6" key="1">
    <citation type="submission" date="2020-04" db="EMBL/GenBank/DDBJ databases">
        <authorList>
            <person name="Kittiwongwattana C."/>
        </authorList>
    </citation>
    <scope>NUCLEOTIDE SEQUENCE [LARGE SCALE GENOMIC DNA]</scope>
    <source>
        <strain evidence="6">1310</strain>
    </source>
</reference>